<name>Q090F7_STIAD</name>
<comment type="caution">
    <text evidence="2">The sequence shown here is derived from an EMBL/GenBank/DDBJ whole genome shotgun (WGS) entry which is preliminary data.</text>
</comment>
<feature type="region of interest" description="Disordered" evidence="1">
    <location>
        <begin position="464"/>
        <end position="542"/>
    </location>
</feature>
<organism evidence="2 3">
    <name type="scientific">Stigmatella aurantiaca (strain DW4/3-1)</name>
    <dbReference type="NCBI Taxonomy" id="378806"/>
    <lineage>
        <taxon>Bacteria</taxon>
        <taxon>Pseudomonadati</taxon>
        <taxon>Myxococcota</taxon>
        <taxon>Myxococcia</taxon>
        <taxon>Myxococcales</taxon>
        <taxon>Cystobacterineae</taxon>
        <taxon>Archangiaceae</taxon>
        <taxon>Stigmatella</taxon>
    </lineage>
</organism>
<evidence type="ECO:0000313" key="3">
    <source>
        <dbReference type="Proteomes" id="UP000032702"/>
    </source>
</evidence>
<gene>
    <name evidence="2" type="ORF">STIAU_7268</name>
</gene>
<sequence length="542" mass="58867">MRILSERIPRLPPPEARFFRLEEAQLRVGGLLPGLCLGEFLEAVRLRPLWARPRPAKLLHEDIAPLIEADPLGFQPVALVQPRGGDAPGPANDPLPGHLDGTGPEGPHRMTHDSSVAAVGHDGGDIPVGGHLPGGDLLDDLVDALVITALITERHGTPCLPVKTHAGRHVLGCPRKTLPGRSCVNREKKPAASLRGQVNSFQGGSRPEAFLFRLLGLEHGLRQGVIVVLRGVKSRPEVLEEQAQRPGGHPVLAQEQLLGIPQGPEPPELVVLLQQHDQAHMDEARDHQGPQKGPEQPQQVGFVRHLEQVERQRLVFDLLGRMPLPELGHGGLRLLQHARGQDDLGQQGGHVLEARDGRDADHGTESLLEQVPEDALRHLQVPVDLVALGPQVGQVLRVHERVGGLLPHEAPHLPEELRILQVHQAASHHPPHEVLEGHHEEVDGVEEVGLNRAALQPVFRNGLGKGKRGAPGPHVSWVEPPVLEPGHGLNEDRGRQMSQARSRRGGERSAVSNILYTRAPGNLGRLGQPRPSTLEVTVREVP</sequence>
<evidence type="ECO:0000313" key="2">
    <source>
        <dbReference type="EMBL" id="EAU66111.1"/>
    </source>
</evidence>
<accession>Q090F7</accession>
<protein>
    <submittedName>
        <fullName evidence="2">Uncharacterized protein</fullName>
    </submittedName>
</protein>
<evidence type="ECO:0000256" key="1">
    <source>
        <dbReference type="SAM" id="MobiDB-lite"/>
    </source>
</evidence>
<feature type="region of interest" description="Disordered" evidence="1">
    <location>
        <begin position="82"/>
        <end position="125"/>
    </location>
</feature>
<dbReference type="AlphaFoldDB" id="Q090F7"/>
<reference evidence="2 3" key="1">
    <citation type="submission" date="2006-04" db="EMBL/GenBank/DDBJ databases">
        <authorList>
            <person name="Nierman W.C."/>
        </authorList>
    </citation>
    <scope>NUCLEOTIDE SEQUENCE [LARGE SCALE GENOMIC DNA]</scope>
    <source>
        <strain evidence="2 3">DW4/3-1</strain>
    </source>
</reference>
<dbReference type="Proteomes" id="UP000032702">
    <property type="component" value="Unassembled WGS sequence"/>
</dbReference>
<dbReference type="EMBL" id="AAMD01000064">
    <property type="protein sequence ID" value="EAU66111.1"/>
    <property type="molecule type" value="Genomic_DNA"/>
</dbReference>
<proteinExistence type="predicted"/>